<evidence type="ECO:0000256" key="1">
    <source>
        <dbReference type="SAM" id="MobiDB-lite"/>
    </source>
</evidence>
<protein>
    <submittedName>
        <fullName evidence="3">Putative cONSERVED TRANSMEMBRANE PROTEIN</fullName>
    </submittedName>
</protein>
<keyword evidence="2 3" id="KW-0812">Transmembrane</keyword>
<feature type="region of interest" description="Disordered" evidence="1">
    <location>
        <begin position="1"/>
        <end position="24"/>
    </location>
</feature>
<sequence length="118" mass="13053">MDSGASRPPPPPRRRRRPLGPTPRYAAIPRWGLVDRVDLIAGQPSPLQPGPTPAKVRATLLTSIVVLAIAALVYLVRYVLLVINRSTLLNPVVAAAALWLGSWPAWPRWPRSYFALWC</sequence>
<dbReference type="EMBL" id="JAOB01000029">
    <property type="protein sequence ID" value="EUA56788.1"/>
    <property type="molecule type" value="Genomic_DNA"/>
</dbReference>
<reference evidence="3" key="1">
    <citation type="submission" date="2014-01" db="EMBL/GenBank/DDBJ databases">
        <authorList>
            <person name="Brown-Elliot B."/>
            <person name="Wallace R."/>
            <person name="Lenaerts A."/>
            <person name="Ordway D."/>
            <person name="DeGroote M.A."/>
            <person name="Parker T."/>
            <person name="Sizemore C."/>
            <person name="Tallon L.J."/>
            <person name="Sadzewicz L.K."/>
            <person name="Sengamalay N."/>
            <person name="Fraser C.M."/>
            <person name="Hine E."/>
            <person name="Shefchek K.A."/>
            <person name="Das S.P."/>
            <person name="Tettelin H."/>
        </authorList>
    </citation>
    <scope>NUCLEOTIDE SEQUENCE [LARGE SCALE GENOMIC DNA]</scope>
    <source>
        <strain evidence="3">4042</strain>
    </source>
</reference>
<gene>
    <name evidence="3" type="ORF">I553_8842</name>
</gene>
<accession>X8CMY5</accession>
<dbReference type="AlphaFoldDB" id="X8CMY5"/>
<proteinExistence type="predicted"/>
<evidence type="ECO:0000256" key="2">
    <source>
        <dbReference type="SAM" id="Phobius"/>
    </source>
</evidence>
<organism evidence="3">
    <name type="scientific">Mycobacterium xenopi 4042</name>
    <dbReference type="NCBI Taxonomy" id="1299334"/>
    <lineage>
        <taxon>Bacteria</taxon>
        <taxon>Bacillati</taxon>
        <taxon>Actinomycetota</taxon>
        <taxon>Actinomycetes</taxon>
        <taxon>Mycobacteriales</taxon>
        <taxon>Mycobacteriaceae</taxon>
        <taxon>Mycobacterium</taxon>
    </lineage>
</organism>
<name>X8CMY5_MYCXE</name>
<evidence type="ECO:0000313" key="3">
    <source>
        <dbReference type="EMBL" id="EUA56788.1"/>
    </source>
</evidence>
<feature type="transmembrane region" description="Helical" evidence="2">
    <location>
        <begin position="56"/>
        <end position="76"/>
    </location>
</feature>
<dbReference type="PATRIC" id="fig|1299334.3.peg.2929"/>
<comment type="caution">
    <text evidence="3">The sequence shown here is derived from an EMBL/GenBank/DDBJ whole genome shotgun (WGS) entry which is preliminary data.</text>
</comment>
<keyword evidence="2" id="KW-0472">Membrane</keyword>
<feature type="transmembrane region" description="Helical" evidence="2">
    <location>
        <begin position="88"/>
        <end position="106"/>
    </location>
</feature>
<keyword evidence="2" id="KW-1133">Transmembrane helix</keyword>